<dbReference type="KEGG" id="vcn:VOLCADRAFT_89516"/>
<feature type="compositionally biased region" description="Low complexity" evidence="1">
    <location>
        <begin position="282"/>
        <end position="293"/>
    </location>
</feature>
<feature type="region of interest" description="Disordered" evidence="1">
    <location>
        <begin position="548"/>
        <end position="587"/>
    </location>
</feature>
<keyword evidence="3" id="KW-1185">Reference proteome</keyword>
<accession>D8TS19</accession>
<feature type="region of interest" description="Disordered" evidence="1">
    <location>
        <begin position="78"/>
        <end position="306"/>
    </location>
</feature>
<feature type="region of interest" description="Disordered" evidence="1">
    <location>
        <begin position="963"/>
        <end position="1021"/>
    </location>
</feature>
<proteinExistence type="predicted"/>
<dbReference type="GeneID" id="9616076"/>
<dbReference type="RefSeq" id="XP_002949122.1">
    <property type="nucleotide sequence ID" value="XM_002949076.1"/>
</dbReference>
<feature type="compositionally biased region" description="Low complexity" evidence="1">
    <location>
        <begin position="714"/>
        <end position="733"/>
    </location>
</feature>
<reference evidence="2 3" key="1">
    <citation type="journal article" date="2010" name="Science">
        <title>Genomic analysis of organismal complexity in the multicellular green alga Volvox carteri.</title>
        <authorList>
            <person name="Prochnik S.E."/>
            <person name="Umen J."/>
            <person name="Nedelcu A.M."/>
            <person name="Hallmann A."/>
            <person name="Miller S.M."/>
            <person name="Nishii I."/>
            <person name="Ferris P."/>
            <person name="Kuo A."/>
            <person name="Mitros T."/>
            <person name="Fritz-Laylin L.K."/>
            <person name="Hellsten U."/>
            <person name="Chapman J."/>
            <person name="Simakov O."/>
            <person name="Rensing S.A."/>
            <person name="Terry A."/>
            <person name="Pangilinan J."/>
            <person name="Kapitonov V."/>
            <person name="Jurka J."/>
            <person name="Salamov A."/>
            <person name="Shapiro H."/>
            <person name="Schmutz J."/>
            <person name="Grimwood J."/>
            <person name="Lindquist E."/>
            <person name="Lucas S."/>
            <person name="Grigoriev I.V."/>
            <person name="Schmitt R."/>
            <person name="Kirk D."/>
            <person name="Rokhsar D.S."/>
        </authorList>
    </citation>
    <scope>NUCLEOTIDE SEQUENCE [LARGE SCALE GENOMIC DNA]</scope>
    <source>
        <strain evidence="3">f. Nagariensis / Eve</strain>
    </source>
</reference>
<feature type="compositionally biased region" description="Polar residues" evidence="1">
    <location>
        <begin position="922"/>
        <end position="933"/>
    </location>
</feature>
<evidence type="ECO:0000313" key="2">
    <source>
        <dbReference type="EMBL" id="EFJ49615.1"/>
    </source>
</evidence>
<feature type="region of interest" description="Disordered" evidence="1">
    <location>
        <begin position="402"/>
        <end position="435"/>
    </location>
</feature>
<feature type="compositionally biased region" description="Gly residues" evidence="1">
    <location>
        <begin position="230"/>
        <end position="239"/>
    </location>
</feature>
<feature type="region of interest" description="Disordered" evidence="1">
    <location>
        <begin position="920"/>
        <end position="939"/>
    </location>
</feature>
<dbReference type="OrthoDB" id="549074at2759"/>
<dbReference type="Proteomes" id="UP000001058">
    <property type="component" value="Unassembled WGS sequence"/>
</dbReference>
<dbReference type="EMBL" id="GL378334">
    <property type="protein sequence ID" value="EFJ49615.1"/>
    <property type="molecule type" value="Genomic_DNA"/>
</dbReference>
<feature type="compositionally biased region" description="Acidic residues" evidence="1">
    <location>
        <begin position="204"/>
        <end position="224"/>
    </location>
</feature>
<feature type="compositionally biased region" description="Polar residues" evidence="1">
    <location>
        <begin position="755"/>
        <end position="774"/>
    </location>
</feature>
<feature type="compositionally biased region" description="Low complexity" evidence="1">
    <location>
        <begin position="963"/>
        <end position="991"/>
    </location>
</feature>
<feature type="region of interest" description="Disordered" evidence="1">
    <location>
        <begin position="1"/>
        <end position="62"/>
    </location>
</feature>
<feature type="region of interest" description="Disordered" evidence="1">
    <location>
        <begin position="884"/>
        <end position="905"/>
    </location>
</feature>
<organism evidence="3">
    <name type="scientific">Volvox carteri f. nagariensis</name>
    <dbReference type="NCBI Taxonomy" id="3068"/>
    <lineage>
        <taxon>Eukaryota</taxon>
        <taxon>Viridiplantae</taxon>
        <taxon>Chlorophyta</taxon>
        <taxon>core chlorophytes</taxon>
        <taxon>Chlorophyceae</taxon>
        <taxon>CS clade</taxon>
        <taxon>Chlamydomonadales</taxon>
        <taxon>Volvocaceae</taxon>
        <taxon>Volvox</taxon>
    </lineage>
</organism>
<feature type="compositionally biased region" description="Polar residues" evidence="1">
    <location>
        <begin position="45"/>
        <end position="60"/>
    </location>
</feature>
<feature type="compositionally biased region" description="Low complexity" evidence="1">
    <location>
        <begin position="672"/>
        <end position="683"/>
    </location>
</feature>
<feature type="region of interest" description="Disordered" evidence="1">
    <location>
        <begin position="457"/>
        <end position="516"/>
    </location>
</feature>
<feature type="compositionally biased region" description="Low complexity" evidence="1">
    <location>
        <begin position="253"/>
        <end position="267"/>
    </location>
</feature>
<feature type="compositionally biased region" description="Low complexity" evidence="1">
    <location>
        <begin position="1005"/>
        <end position="1017"/>
    </location>
</feature>
<feature type="compositionally biased region" description="Polar residues" evidence="1">
    <location>
        <begin position="661"/>
        <end position="671"/>
    </location>
</feature>
<name>D8TS19_VOLCA</name>
<feature type="compositionally biased region" description="Gly residues" evidence="1">
    <location>
        <begin position="407"/>
        <end position="420"/>
    </location>
</feature>
<gene>
    <name evidence="2" type="ORF">VOLCADRAFT_89516</name>
</gene>
<sequence>MHHVASTSRGPARPPSGALSGWEDDSPHPGAELLEYLGKAHNLDSDASTPWQAPSNTSDPSHALLATRVAVEGSANATGDTALARKSSLKSQSSGGSYAGRAENKSRLARGRGSPANSTSPLPPGNGDQQPALPTAASTPAMPETAAAELKQRSAVLFTAPATPEGEARPEGSLQASWSPDPEGGEGGGVSGAEADRLRGLLYSDDEDGGDDDYQDLMTADDDALFGGVEHSGGGGAGKGGRKGGGRNSRTLAPTGASSTSAASGAPRLSSCGGESMPDLHTAASSSVVTTASGDGNADMPAGRTGEAAVTASLTAAGIVSDPSASPMVLDDIPGPSSPRKGAGSGDANDHDPNTSLPPGQEGCTSPVFPSWAAKGDGALGLPGPSFRGPATEALERVLSGRVSGSGTLGPGPLGSGILGTGPLSSSPRMSPPLEAADHEPVAAAAALQGQGHSQVLAPHHFPNAGSHHHHYQQHHQQYVSIPTPQIGEGLRQHPPPPPRRLYLPGQSNRSPVRGSGYVVSHASVRTNSPSKSPSRGLHSAVNPHHTALPQASVPRRLSSPSITLGNPSSHRSRSPRESNASAASTAGAAFHADGDEFAIAPGGTLGGLGIPAGSSGAAGNGTGLSGSVLKMGSWVTGTAAGNGGVTGMANGGNFPGGQVYRSTPISQVSGSSSEEMMRMEALGGAGGGAGAGPVSGGSGGLGQGTPRGGGSPGRLSARPVRQPRAAVASSSGGPAGAAGGASSYAHDRFGGSFSAPTRPSTSPHKPRSSGTARSSGLVSVGTLSSAAATSIFSNGAVAEAVDAAAAAAAAIAAATAPPSRGIIVPALPPYPAAHGIRHCGFKQAVASPVSGGAAGAGSVLYAGNGSAAAAAVAAANSTGASGAFGSTFSSGRPRAGAGIDDRLRPPALNKILSGVGLAAGPNTSPQEHTSLLSPYVQPLSPRGGADAFGGGSVSVADTATAGATAATAETPSSHPQSQPQLYPHHQQQLQGGVQRKGSLPHLPPSSESQPPSGPSLHGLYGAAGVFPQPYAAAGTALTLFGRTAAGRNGTIFEQGLPSVQVAPPASGIRSLSFDTTRRATPRA</sequence>
<protein>
    <submittedName>
        <fullName evidence="2">Uncharacterized protein</fullName>
    </submittedName>
</protein>
<evidence type="ECO:0000256" key="1">
    <source>
        <dbReference type="SAM" id="MobiDB-lite"/>
    </source>
</evidence>
<feature type="region of interest" description="Disordered" evidence="1">
    <location>
        <begin position="1064"/>
        <end position="1084"/>
    </location>
</feature>
<feature type="region of interest" description="Disordered" evidence="1">
    <location>
        <begin position="320"/>
        <end position="388"/>
    </location>
</feature>
<feature type="compositionally biased region" description="Low complexity" evidence="1">
    <location>
        <begin position="578"/>
        <end position="587"/>
    </location>
</feature>
<dbReference type="InParanoid" id="D8TS19"/>
<feature type="region of interest" description="Disordered" evidence="1">
    <location>
        <begin position="656"/>
        <end position="776"/>
    </location>
</feature>
<dbReference type="AlphaFoldDB" id="D8TS19"/>
<evidence type="ECO:0000313" key="3">
    <source>
        <dbReference type="Proteomes" id="UP000001058"/>
    </source>
</evidence>
<feature type="compositionally biased region" description="Low complexity" evidence="1">
    <location>
        <begin position="421"/>
        <end position="434"/>
    </location>
</feature>
<feature type="compositionally biased region" description="Gly residues" evidence="1">
    <location>
        <begin position="684"/>
        <end position="713"/>
    </location>
</feature>